<feature type="region of interest" description="Disordered" evidence="1">
    <location>
        <begin position="1"/>
        <end position="20"/>
    </location>
</feature>
<keyword evidence="3" id="KW-1185">Reference proteome</keyword>
<evidence type="ECO:0000313" key="3">
    <source>
        <dbReference type="Proteomes" id="UP001522868"/>
    </source>
</evidence>
<evidence type="ECO:0000313" key="2">
    <source>
        <dbReference type="EMBL" id="MCK8679899.1"/>
    </source>
</evidence>
<gene>
    <name evidence="2" type="ORF">M1O15_21390</name>
</gene>
<comment type="caution">
    <text evidence="2">The sequence shown here is derived from an EMBL/GenBank/DDBJ whole genome shotgun (WGS) entry which is preliminary data.</text>
</comment>
<organism evidence="2 3">
    <name type="scientific">Streptomyces lichenis</name>
    <dbReference type="NCBI Taxonomy" id="2306967"/>
    <lineage>
        <taxon>Bacteria</taxon>
        <taxon>Bacillati</taxon>
        <taxon>Actinomycetota</taxon>
        <taxon>Actinomycetes</taxon>
        <taxon>Kitasatosporales</taxon>
        <taxon>Streptomycetaceae</taxon>
        <taxon>Streptomyces</taxon>
    </lineage>
</organism>
<dbReference type="EMBL" id="JALPTH010000021">
    <property type="protein sequence ID" value="MCK8679899.1"/>
    <property type="molecule type" value="Genomic_DNA"/>
</dbReference>
<dbReference type="RefSeq" id="WP_248635726.1">
    <property type="nucleotide sequence ID" value="NZ_JALPTH010000021.1"/>
</dbReference>
<accession>A0ABT0IEZ8</accession>
<protein>
    <recommendedName>
        <fullName evidence="4">Small CPxCG-related zinc finger protein</fullName>
    </recommendedName>
</protein>
<evidence type="ECO:0008006" key="4">
    <source>
        <dbReference type="Google" id="ProtNLM"/>
    </source>
</evidence>
<evidence type="ECO:0000256" key="1">
    <source>
        <dbReference type="SAM" id="MobiDB-lite"/>
    </source>
</evidence>
<proteinExistence type="predicted"/>
<dbReference type="Proteomes" id="UP001522868">
    <property type="component" value="Unassembled WGS sequence"/>
</dbReference>
<sequence length="72" mass="7856">MNDRNRTTPPAPRDGDEPPSDAVVCARCGAVSDGPATAWTCSLENGSRHYFCDTCARDNLRAIESRLGSAWW</sequence>
<reference evidence="2 3" key="1">
    <citation type="submission" date="2022-04" db="EMBL/GenBank/DDBJ databases">
        <title>Streptomyces sp. nov. LCR6-01 isolated from Lichen of Dirinaria sp.</title>
        <authorList>
            <person name="Kanchanasin P."/>
            <person name="Tanasupawat S."/>
            <person name="Phongsopitanun W."/>
        </authorList>
    </citation>
    <scope>NUCLEOTIDE SEQUENCE [LARGE SCALE GENOMIC DNA]</scope>
    <source>
        <strain evidence="2 3">LCR6-01</strain>
    </source>
</reference>
<name>A0ABT0IEZ8_9ACTN</name>